<dbReference type="NCBIfam" id="TIGR00350">
    <property type="entry name" value="lytR_cpsA_psr"/>
    <property type="match status" value="1"/>
</dbReference>
<proteinExistence type="inferred from homology"/>
<evidence type="ECO:0000313" key="6">
    <source>
        <dbReference type="Proteomes" id="UP000650511"/>
    </source>
</evidence>
<evidence type="ECO:0000256" key="3">
    <source>
        <dbReference type="SAM" id="Phobius"/>
    </source>
</evidence>
<dbReference type="PANTHER" id="PTHR33392">
    <property type="entry name" value="POLYISOPRENYL-TEICHOIC ACID--PEPTIDOGLYCAN TEICHOIC ACID TRANSFERASE TAGU"/>
    <property type="match status" value="1"/>
</dbReference>
<reference evidence="5" key="2">
    <citation type="submission" date="2020-09" db="EMBL/GenBank/DDBJ databases">
        <authorList>
            <person name="Sun Q."/>
            <person name="Zhou Y."/>
        </authorList>
    </citation>
    <scope>NUCLEOTIDE SEQUENCE</scope>
    <source>
        <strain evidence="5">CGMCC 1.14988</strain>
    </source>
</reference>
<name>A0A8J3A4X9_9ACTN</name>
<feature type="transmembrane region" description="Helical" evidence="3">
    <location>
        <begin position="23"/>
        <end position="45"/>
    </location>
</feature>
<feature type="domain" description="Cell envelope-related transcriptional attenuator" evidence="4">
    <location>
        <begin position="114"/>
        <end position="261"/>
    </location>
</feature>
<comment type="caution">
    <text evidence="5">The sequence shown here is derived from an EMBL/GenBank/DDBJ whole genome shotgun (WGS) entry which is preliminary data.</text>
</comment>
<evidence type="ECO:0000313" key="5">
    <source>
        <dbReference type="EMBL" id="GGI02888.1"/>
    </source>
</evidence>
<organism evidence="5 6">
    <name type="scientific">Egicoccus halophilus</name>
    <dbReference type="NCBI Taxonomy" id="1670830"/>
    <lineage>
        <taxon>Bacteria</taxon>
        <taxon>Bacillati</taxon>
        <taxon>Actinomycetota</taxon>
        <taxon>Nitriliruptoria</taxon>
        <taxon>Egicoccales</taxon>
        <taxon>Egicoccaceae</taxon>
        <taxon>Egicoccus</taxon>
    </lineage>
</organism>
<reference evidence="5" key="1">
    <citation type="journal article" date="2014" name="Int. J. Syst. Evol. Microbiol.">
        <title>Complete genome sequence of Corynebacterium casei LMG S-19264T (=DSM 44701T), isolated from a smear-ripened cheese.</title>
        <authorList>
            <consortium name="US DOE Joint Genome Institute (JGI-PGF)"/>
            <person name="Walter F."/>
            <person name="Albersmeier A."/>
            <person name="Kalinowski J."/>
            <person name="Ruckert C."/>
        </authorList>
    </citation>
    <scope>NUCLEOTIDE SEQUENCE</scope>
    <source>
        <strain evidence="5">CGMCC 1.14988</strain>
    </source>
</reference>
<gene>
    <name evidence="5" type="ORF">GCM10011354_01890</name>
</gene>
<keyword evidence="3" id="KW-0472">Membrane</keyword>
<evidence type="ECO:0000256" key="2">
    <source>
        <dbReference type="SAM" id="MobiDB-lite"/>
    </source>
</evidence>
<evidence type="ECO:0000256" key="1">
    <source>
        <dbReference type="ARBA" id="ARBA00006068"/>
    </source>
</evidence>
<sequence>MAGSVPQTTTGRGDRTPGWGRRALWVVLGVLLLVAIGATVAIWSLDASIDRVGVDGLGESPPVGTGGDDATGVGDGEGTDASALTVLVLGSDSREVLTPEERVELGTGNAWGERTEVISLVRLAPEDEEIRMLSVPRDTLLERCDGTSGRINAAYTIGELDGRGGSTCVVETLSAWLDVRIDHVVKVDFRGFVDIVDALGGVSMYLEEPLQDDNANLDLRAGCVRLDGADALAFVRARHIDDDFGRMGRQQRFVTELRNELAAVGVFDDPARTYRVAEAVARSLELDDTLTLNRIQQLAREHRTTLQGGLEGQVVPGDIEVISEAAYVVVDEQRAHELVQWLLTGVDPAEPSSPAAGGGGSPIGDDTSGASDDGGDDVTAGAAQGLGTDSDEPAAPSPVERSAGCR</sequence>
<dbReference type="Pfam" id="PF03816">
    <property type="entry name" value="LytR_cpsA_psr"/>
    <property type="match status" value="1"/>
</dbReference>
<keyword evidence="3" id="KW-1133">Transmembrane helix</keyword>
<keyword evidence="3" id="KW-0812">Transmembrane</keyword>
<dbReference type="RefSeq" id="WP_188584339.1">
    <property type="nucleotide sequence ID" value="NZ_BMHA01000001.1"/>
</dbReference>
<dbReference type="PANTHER" id="PTHR33392:SF6">
    <property type="entry name" value="POLYISOPRENYL-TEICHOIC ACID--PEPTIDOGLYCAN TEICHOIC ACID TRANSFERASE TAGU"/>
    <property type="match status" value="1"/>
</dbReference>
<keyword evidence="6" id="KW-1185">Reference proteome</keyword>
<dbReference type="InterPro" id="IPR004474">
    <property type="entry name" value="LytR_CpsA_psr"/>
</dbReference>
<feature type="compositionally biased region" description="Low complexity" evidence="2">
    <location>
        <begin position="363"/>
        <end position="385"/>
    </location>
</feature>
<dbReference type="InterPro" id="IPR050922">
    <property type="entry name" value="LytR/CpsA/Psr_CW_biosynth"/>
</dbReference>
<evidence type="ECO:0000259" key="4">
    <source>
        <dbReference type="Pfam" id="PF03816"/>
    </source>
</evidence>
<dbReference type="AlphaFoldDB" id="A0A8J3A4X9"/>
<comment type="similarity">
    <text evidence="1">Belongs to the LytR/CpsA/Psr (LCP) family.</text>
</comment>
<dbReference type="Gene3D" id="3.40.630.190">
    <property type="entry name" value="LCP protein"/>
    <property type="match status" value="1"/>
</dbReference>
<protein>
    <submittedName>
        <fullName evidence="5">Transcriptional regulator</fullName>
    </submittedName>
</protein>
<accession>A0A8J3A4X9</accession>
<dbReference type="Proteomes" id="UP000650511">
    <property type="component" value="Unassembled WGS sequence"/>
</dbReference>
<dbReference type="EMBL" id="BMHA01000001">
    <property type="protein sequence ID" value="GGI02888.1"/>
    <property type="molecule type" value="Genomic_DNA"/>
</dbReference>
<feature type="region of interest" description="Disordered" evidence="2">
    <location>
        <begin position="349"/>
        <end position="406"/>
    </location>
</feature>